<dbReference type="InterPro" id="IPR027417">
    <property type="entry name" value="P-loop_NTPase"/>
</dbReference>
<dbReference type="SUPFAM" id="SSF52540">
    <property type="entry name" value="P-loop containing nucleoside triphosphate hydrolases"/>
    <property type="match status" value="2"/>
</dbReference>
<keyword evidence="4" id="KW-0547">Nucleotide-binding</keyword>
<keyword evidence="2" id="KW-0813">Transport</keyword>
<dbReference type="InterPro" id="IPR003593">
    <property type="entry name" value="AAA+_ATPase"/>
</dbReference>
<organism evidence="7 8">
    <name type="scientific">Massilia jejuensis</name>
    <dbReference type="NCBI Taxonomy" id="648894"/>
    <lineage>
        <taxon>Bacteria</taxon>
        <taxon>Pseudomonadati</taxon>
        <taxon>Pseudomonadota</taxon>
        <taxon>Betaproteobacteria</taxon>
        <taxon>Burkholderiales</taxon>
        <taxon>Oxalobacteraceae</taxon>
        <taxon>Telluria group</taxon>
        <taxon>Massilia</taxon>
    </lineage>
</organism>
<dbReference type="InterPro" id="IPR013563">
    <property type="entry name" value="Oligopep_ABC_C"/>
</dbReference>
<dbReference type="PANTHER" id="PTHR43776:SF7">
    <property type="entry name" value="D,D-DIPEPTIDE TRANSPORT ATP-BINDING PROTEIN DDPF-RELATED"/>
    <property type="match status" value="1"/>
</dbReference>
<evidence type="ECO:0000256" key="5">
    <source>
        <dbReference type="ARBA" id="ARBA00022840"/>
    </source>
</evidence>
<dbReference type="EMBL" id="JBHSMS010000006">
    <property type="protein sequence ID" value="MFC5509901.1"/>
    <property type="molecule type" value="Genomic_DNA"/>
</dbReference>
<dbReference type="NCBIfam" id="NF007739">
    <property type="entry name" value="PRK10419.1"/>
    <property type="match status" value="2"/>
</dbReference>
<dbReference type="InterPro" id="IPR017871">
    <property type="entry name" value="ABC_transporter-like_CS"/>
</dbReference>
<name>A0ABW0PB86_9BURK</name>
<keyword evidence="3" id="KW-0472">Membrane</keyword>
<keyword evidence="8" id="KW-1185">Reference proteome</keyword>
<feature type="domain" description="ABC transporter" evidence="6">
    <location>
        <begin position="11"/>
        <end position="264"/>
    </location>
</feature>
<dbReference type="InterPro" id="IPR003439">
    <property type="entry name" value="ABC_transporter-like_ATP-bd"/>
</dbReference>
<dbReference type="PROSITE" id="PS00211">
    <property type="entry name" value="ABC_TRANSPORTER_1"/>
    <property type="match status" value="2"/>
</dbReference>
<dbReference type="InterPro" id="IPR050319">
    <property type="entry name" value="ABC_transp_ATP-bind"/>
</dbReference>
<dbReference type="SMART" id="SM00382">
    <property type="entry name" value="AAA"/>
    <property type="match status" value="2"/>
</dbReference>
<evidence type="ECO:0000313" key="7">
    <source>
        <dbReference type="EMBL" id="MFC5509901.1"/>
    </source>
</evidence>
<keyword evidence="3" id="KW-1003">Cell membrane</keyword>
<dbReference type="RefSeq" id="WP_379716422.1">
    <property type="nucleotide sequence ID" value="NZ_JBHSMS010000006.1"/>
</dbReference>
<dbReference type="GO" id="GO:0005524">
    <property type="term" value="F:ATP binding"/>
    <property type="evidence" value="ECO:0007669"/>
    <property type="project" value="UniProtKB-KW"/>
</dbReference>
<feature type="domain" description="ABC transporter" evidence="6">
    <location>
        <begin position="309"/>
        <end position="558"/>
    </location>
</feature>
<evidence type="ECO:0000256" key="3">
    <source>
        <dbReference type="ARBA" id="ARBA00022475"/>
    </source>
</evidence>
<dbReference type="PANTHER" id="PTHR43776">
    <property type="entry name" value="TRANSPORT ATP-BINDING PROTEIN"/>
    <property type="match status" value="1"/>
</dbReference>
<accession>A0ABW0PB86</accession>
<evidence type="ECO:0000259" key="6">
    <source>
        <dbReference type="PROSITE" id="PS50893"/>
    </source>
</evidence>
<sequence>MNTSMHPDMLLQVRDLRVAFRVDKKNTVDAIKGVSFELPHNATVALVGESGSGKSVSSLAVMGLLPPETAIVDPASSVRFNGRELLHLPVRERRKLCGKDIAMIFQEPMSSLNPVFTVGFQIGEVLRLHMGMSKKQARARTLALLDEVGIPDPAHKIDAYPSQMSGGQQQRVMIAMAIACEPTLLIADEPTTALDLTIQKQIIELIAALQRRHRMAVLFITHDLGLVGEIADRVIVMRDGEVREQGSRSEVFGAPRDAYTRALLQCRPRLDSRPLRLPVIDDFLGGKADPLAVVPQRTRGYAADDEHILVVNNLAKSFTLRDGLFRKRTFHAVKDVSFTLARGKTLGVVGESGSGKTTVGLTLLRLHRATGGSALFEGRDLFAMPEREYAAYKRRIQIIFQNPYASLNPRFTVGQILLEPMRIHRIGSDDRERTRSVHALLERVGLPAQAFGRYPHEFSGGQRQRIAIARCLTMKPEILVCDESVSALDVSVQAQVLNLLQDLQDEYKLSYIFISHDLSVVRYIADRVMVMHHGSVVEMADSDVLYRNPQHPYTRALLAAIPRLA</sequence>
<dbReference type="NCBIfam" id="NF008453">
    <property type="entry name" value="PRK11308.1"/>
    <property type="match status" value="2"/>
</dbReference>
<dbReference type="Gene3D" id="3.40.50.300">
    <property type="entry name" value="P-loop containing nucleotide triphosphate hydrolases"/>
    <property type="match status" value="2"/>
</dbReference>
<dbReference type="Proteomes" id="UP001596031">
    <property type="component" value="Unassembled WGS sequence"/>
</dbReference>
<dbReference type="Pfam" id="PF00005">
    <property type="entry name" value="ABC_tran"/>
    <property type="match status" value="2"/>
</dbReference>
<comment type="similarity">
    <text evidence="1">Belongs to the ABC transporter superfamily.</text>
</comment>
<reference evidence="8" key="1">
    <citation type="journal article" date="2019" name="Int. J. Syst. Evol. Microbiol.">
        <title>The Global Catalogue of Microorganisms (GCM) 10K type strain sequencing project: providing services to taxonomists for standard genome sequencing and annotation.</title>
        <authorList>
            <consortium name="The Broad Institute Genomics Platform"/>
            <consortium name="The Broad Institute Genome Sequencing Center for Infectious Disease"/>
            <person name="Wu L."/>
            <person name="Ma J."/>
        </authorList>
    </citation>
    <scope>NUCLEOTIDE SEQUENCE [LARGE SCALE GENOMIC DNA]</scope>
    <source>
        <strain evidence="8">CCUG 38813</strain>
    </source>
</reference>
<dbReference type="Pfam" id="PF08352">
    <property type="entry name" value="oligo_HPY"/>
    <property type="match status" value="2"/>
</dbReference>
<dbReference type="PROSITE" id="PS50893">
    <property type="entry name" value="ABC_TRANSPORTER_2"/>
    <property type="match status" value="2"/>
</dbReference>
<gene>
    <name evidence="7" type="ORF">ACFPOU_02025</name>
</gene>
<protein>
    <submittedName>
        <fullName evidence="7">ABC transporter ATP-binding protein</fullName>
    </submittedName>
</protein>
<evidence type="ECO:0000256" key="4">
    <source>
        <dbReference type="ARBA" id="ARBA00022741"/>
    </source>
</evidence>
<evidence type="ECO:0000313" key="8">
    <source>
        <dbReference type="Proteomes" id="UP001596031"/>
    </source>
</evidence>
<evidence type="ECO:0000256" key="2">
    <source>
        <dbReference type="ARBA" id="ARBA00022448"/>
    </source>
</evidence>
<evidence type="ECO:0000256" key="1">
    <source>
        <dbReference type="ARBA" id="ARBA00005417"/>
    </source>
</evidence>
<dbReference type="CDD" id="cd03257">
    <property type="entry name" value="ABC_NikE_OppD_transporters"/>
    <property type="match status" value="2"/>
</dbReference>
<keyword evidence="5 7" id="KW-0067">ATP-binding</keyword>
<comment type="caution">
    <text evidence="7">The sequence shown here is derived from an EMBL/GenBank/DDBJ whole genome shotgun (WGS) entry which is preliminary data.</text>
</comment>
<proteinExistence type="inferred from homology"/>